<dbReference type="Proteomes" id="UP000095286">
    <property type="component" value="Unplaced"/>
</dbReference>
<proteinExistence type="predicted"/>
<protein>
    <submittedName>
        <fullName evidence="2">Lipase_3 domain-containing protein</fullName>
    </submittedName>
</protein>
<sequence length="145" mass="16674">MRLKILLLMYPEYEVKIFGHSIASGIADLFAVSLVDTNIVPSHKIALYSFGAPRTGNIKFARTFDNLVPNSFRIINGYDPIVRLPPRNPIRFYHHRTEVWYNNGMGPEAAYETSTIAENRLLSSDEIKSHLNDHYNYFGFDIFDC</sequence>
<evidence type="ECO:0000313" key="1">
    <source>
        <dbReference type="Proteomes" id="UP000095286"/>
    </source>
</evidence>
<reference evidence="2" key="1">
    <citation type="submission" date="2016-11" db="UniProtKB">
        <authorList>
            <consortium name="WormBaseParasite"/>
        </authorList>
    </citation>
    <scope>IDENTIFICATION</scope>
    <source>
        <strain evidence="2">KR3021</strain>
    </source>
</reference>
<dbReference type="WBParaSite" id="RSKR_0000665500.1">
    <property type="protein sequence ID" value="RSKR_0000665500.1"/>
    <property type="gene ID" value="RSKR_0000665500"/>
</dbReference>
<organism evidence="1 2">
    <name type="scientific">Rhabditophanes sp. KR3021</name>
    <dbReference type="NCBI Taxonomy" id="114890"/>
    <lineage>
        <taxon>Eukaryota</taxon>
        <taxon>Metazoa</taxon>
        <taxon>Ecdysozoa</taxon>
        <taxon>Nematoda</taxon>
        <taxon>Chromadorea</taxon>
        <taxon>Rhabditida</taxon>
        <taxon>Tylenchina</taxon>
        <taxon>Panagrolaimomorpha</taxon>
        <taxon>Strongyloidoidea</taxon>
        <taxon>Alloionematidae</taxon>
        <taxon>Rhabditophanes</taxon>
    </lineage>
</organism>
<accession>A0AC35U2W2</accession>
<evidence type="ECO:0000313" key="2">
    <source>
        <dbReference type="WBParaSite" id="RSKR_0000665500.1"/>
    </source>
</evidence>
<name>A0AC35U2W2_9BILA</name>